<protein>
    <recommendedName>
        <fullName evidence="10">NAD(P)(+)--arginine ADP-ribosyltransferase</fullName>
        <ecNumber evidence="10">2.4.2.31</ecNumber>
    </recommendedName>
    <alternativeName>
        <fullName evidence="10">Mono(ADP-ribosyl)transferase</fullName>
    </alternativeName>
</protein>
<dbReference type="InterPro" id="IPR000768">
    <property type="entry name" value="ART"/>
</dbReference>
<dbReference type="InParanoid" id="A0A3Q1HR79"/>
<keyword evidence="8" id="KW-1015">Disulfide bond</keyword>
<name>A0A3Q1HR79_ANATE</name>
<reference evidence="11" key="1">
    <citation type="submission" date="2021-04" db="EMBL/GenBank/DDBJ databases">
        <authorList>
            <consortium name="Wellcome Sanger Institute Data Sharing"/>
        </authorList>
    </citation>
    <scope>NUCLEOTIDE SEQUENCE [LARGE SCALE GENOMIC DNA]</scope>
</reference>
<dbReference type="PANTHER" id="PTHR10339:SF29">
    <property type="entry name" value="NAD(P)(+)--ARGININE ADP-RIBOSYLTRANSFERASE"/>
    <property type="match status" value="1"/>
</dbReference>
<comment type="catalytic activity">
    <reaction evidence="9 10">
        <text>L-arginyl-[protein] + NAD(+) = N(omega)-(ADP-D-ribosyl)-L-arginyl-[protein] + nicotinamide + H(+)</text>
        <dbReference type="Rhea" id="RHEA:19149"/>
        <dbReference type="Rhea" id="RHEA-COMP:10532"/>
        <dbReference type="Rhea" id="RHEA-COMP:15087"/>
        <dbReference type="ChEBI" id="CHEBI:15378"/>
        <dbReference type="ChEBI" id="CHEBI:17154"/>
        <dbReference type="ChEBI" id="CHEBI:29965"/>
        <dbReference type="ChEBI" id="CHEBI:57540"/>
        <dbReference type="ChEBI" id="CHEBI:142554"/>
        <dbReference type="EC" id="2.4.2.31"/>
    </reaction>
</comment>
<evidence type="ECO:0000256" key="5">
    <source>
        <dbReference type="ARBA" id="ARBA00022729"/>
    </source>
</evidence>
<feature type="signal peptide" evidence="10">
    <location>
        <begin position="1"/>
        <end position="31"/>
    </location>
</feature>
<evidence type="ECO:0000256" key="7">
    <source>
        <dbReference type="ARBA" id="ARBA00023027"/>
    </source>
</evidence>
<dbReference type="GO" id="GO:0003950">
    <property type="term" value="F:NAD+ poly-ADP-ribosyltransferase activity"/>
    <property type="evidence" value="ECO:0007669"/>
    <property type="project" value="TreeGrafter"/>
</dbReference>
<dbReference type="SUPFAM" id="SSF56399">
    <property type="entry name" value="ADP-ribosylation"/>
    <property type="match status" value="1"/>
</dbReference>
<dbReference type="Gene3D" id="3.90.176.10">
    <property type="entry name" value="Toxin ADP-ribosyltransferase, Chain A, domain 1"/>
    <property type="match status" value="1"/>
</dbReference>
<dbReference type="FunFam" id="3.90.176.10:FF:000001">
    <property type="entry name" value="NAD(P)(+)--arginine ADP-ribosyltransferase"/>
    <property type="match status" value="1"/>
</dbReference>
<dbReference type="Pfam" id="PF01129">
    <property type="entry name" value="ART"/>
    <property type="match status" value="1"/>
</dbReference>
<evidence type="ECO:0000256" key="2">
    <source>
        <dbReference type="ARBA" id="ARBA00022676"/>
    </source>
</evidence>
<evidence type="ECO:0000256" key="6">
    <source>
        <dbReference type="ARBA" id="ARBA00022857"/>
    </source>
</evidence>
<evidence type="ECO:0000256" key="1">
    <source>
        <dbReference type="ARBA" id="ARBA00009558"/>
    </source>
</evidence>
<keyword evidence="2 10" id="KW-0328">Glycosyltransferase</keyword>
<evidence type="ECO:0000256" key="4">
    <source>
        <dbReference type="ARBA" id="ARBA00022695"/>
    </source>
</evidence>
<comment type="similarity">
    <text evidence="1 10">Belongs to the Arg-specific ADP-ribosyltransferase family.</text>
</comment>
<dbReference type="PANTHER" id="PTHR10339">
    <property type="entry name" value="ADP-RIBOSYLTRANSFERASE"/>
    <property type="match status" value="1"/>
</dbReference>
<keyword evidence="4" id="KW-0548">Nucleotidyltransferase</keyword>
<evidence type="ECO:0000256" key="9">
    <source>
        <dbReference type="ARBA" id="ARBA00047597"/>
    </source>
</evidence>
<accession>A0A3Q1HR79</accession>
<evidence type="ECO:0000256" key="8">
    <source>
        <dbReference type="ARBA" id="ARBA00023157"/>
    </source>
</evidence>
<evidence type="ECO:0000256" key="3">
    <source>
        <dbReference type="ARBA" id="ARBA00022679"/>
    </source>
</evidence>
<feature type="chain" id="PRO_5043090508" description="NAD(P)(+)--arginine ADP-ribosyltransferase" evidence="10">
    <location>
        <begin position="32"/>
        <end position="312"/>
    </location>
</feature>
<keyword evidence="5 10" id="KW-0732">Signal</keyword>
<keyword evidence="7 10" id="KW-0520">NAD</keyword>
<dbReference type="Proteomes" id="UP000265040">
    <property type="component" value="Chromosome 17"/>
</dbReference>
<reference evidence="11" key="2">
    <citation type="submission" date="2025-08" db="UniProtKB">
        <authorList>
            <consortium name="Ensembl"/>
        </authorList>
    </citation>
    <scope>IDENTIFICATION</scope>
</reference>
<dbReference type="InterPro" id="IPR050999">
    <property type="entry name" value="ADP-ribosyltransferase_ARG"/>
</dbReference>
<dbReference type="GO" id="GO:0016779">
    <property type="term" value="F:nucleotidyltransferase activity"/>
    <property type="evidence" value="ECO:0007669"/>
    <property type="project" value="UniProtKB-KW"/>
</dbReference>
<dbReference type="PRINTS" id="PR00970">
    <property type="entry name" value="RIBTRNSFRASE"/>
</dbReference>
<evidence type="ECO:0000313" key="11">
    <source>
        <dbReference type="Ensembl" id="ENSATEP00000007583.3"/>
    </source>
</evidence>
<organism evidence="11 12">
    <name type="scientific">Anabas testudineus</name>
    <name type="common">Climbing perch</name>
    <name type="synonym">Anthias testudineus</name>
    <dbReference type="NCBI Taxonomy" id="64144"/>
    <lineage>
        <taxon>Eukaryota</taxon>
        <taxon>Metazoa</taxon>
        <taxon>Chordata</taxon>
        <taxon>Craniata</taxon>
        <taxon>Vertebrata</taxon>
        <taxon>Euteleostomi</taxon>
        <taxon>Actinopterygii</taxon>
        <taxon>Neopterygii</taxon>
        <taxon>Teleostei</taxon>
        <taxon>Neoteleostei</taxon>
        <taxon>Acanthomorphata</taxon>
        <taxon>Anabantaria</taxon>
        <taxon>Anabantiformes</taxon>
        <taxon>Anabantoidei</taxon>
        <taxon>Anabantidae</taxon>
        <taxon>Anabas</taxon>
    </lineage>
</organism>
<dbReference type="PROSITE" id="PS51996">
    <property type="entry name" value="TR_MART"/>
    <property type="match status" value="1"/>
</dbReference>
<reference evidence="11" key="3">
    <citation type="submission" date="2025-09" db="UniProtKB">
        <authorList>
            <consortium name="Ensembl"/>
        </authorList>
    </citation>
    <scope>IDENTIFICATION</scope>
</reference>
<evidence type="ECO:0000256" key="10">
    <source>
        <dbReference type="RuleBase" id="RU361228"/>
    </source>
</evidence>
<sequence length="312" mass="35946">MLTVCVDCAGMNLLLSALLCFLLCSMLPVDSMMVRQPVPLNMAEDAVDDMYDGCTDAMAETVKNKYFEEENTGIFGRVWENAAECAEENLQQRDSEDQDLTRDHMQAICVYTAEYEHFYEKFNDHVRNNRSIYTSHFPFHSLHFWLTSAVQTLNQNNKCHTTYRRTDLQFSGRINQRIRFGYFASSSYKTTLKNFGQKTCFQIRTCSGGFMKHYSAFWDTEQEVLIPPYEVFNITDRKSGSAAPGLTDCEVVYVLESAGVQSHLNCERNNYYYNKTEINLLYLKKSSVHCAGLYRIRRSNLIPVLVFSVGSQ</sequence>
<dbReference type="GeneTree" id="ENSGT01030000234601"/>
<proteinExistence type="inferred from homology"/>
<evidence type="ECO:0000313" key="12">
    <source>
        <dbReference type="Proteomes" id="UP000265040"/>
    </source>
</evidence>
<keyword evidence="12" id="KW-1185">Reference proteome</keyword>
<keyword evidence="3 10" id="KW-0808">Transferase</keyword>
<dbReference type="EC" id="2.4.2.31" evidence="10"/>
<dbReference type="Ensembl" id="ENSATET00000007710.3">
    <property type="protein sequence ID" value="ENSATEP00000007583.3"/>
    <property type="gene ID" value="ENSATEG00000027715.2"/>
</dbReference>
<dbReference type="GO" id="GO:0106274">
    <property type="term" value="F:NAD+-protein-arginine ADP-ribosyltransferase activity"/>
    <property type="evidence" value="ECO:0007669"/>
    <property type="project" value="UniProtKB-EC"/>
</dbReference>
<keyword evidence="6 10" id="KW-0521">NADP</keyword>
<dbReference type="AlphaFoldDB" id="A0A3Q1HR79"/>